<dbReference type="GO" id="GO:0055085">
    <property type="term" value="P:transmembrane transport"/>
    <property type="evidence" value="ECO:0007669"/>
    <property type="project" value="InterPro"/>
</dbReference>
<accession>A5GBR1</accession>
<feature type="region of interest" description="Disordered" evidence="10">
    <location>
        <begin position="44"/>
        <end position="138"/>
    </location>
</feature>
<dbReference type="GO" id="GO:0005886">
    <property type="term" value="C:plasma membrane"/>
    <property type="evidence" value="ECO:0007669"/>
    <property type="project" value="UniProtKB-SubCell"/>
</dbReference>
<dbReference type="Gene3D" id="3.30.1150.10">
    <property type="match status" value="1"/>
</dbReference>
<comment type="similarity">
    <text evidence="2">Belongs to the TonB family.</text>
</comment>
<keyword evidence="6" id="KW-0812">Transmembrane</keyword>
<dbReference type="InterPro" id="IPR006260">
    <property type="entry name" value="TonB/TolA_C"/>
</dbReference>
<feature type="compositionally biased region" description="Polar residues" evidence="10">
    <location>
        <begin position="89"/>
        <end position="111"/>
    </location>
</feature>
<name>A5GBR1_GEOUR</name>
<dbReference type="Proteomes" id="UP000006695">
    <property type="component" value="Chromosome"/>
</dbReference>
<feature type="domain" description="TonB C-terminal" evidence="11">
    <location>
        <begin position="165"/>
        <end position="251"/>
    </location>
</feature>
<evidence type="ECO:0000256" key="6">
    <source>
        <dbReference type="ARBA" id="ARBA00022692"/>
    </source>
</evidence>
<dbReference type="NCBIfam" id="TIGR01352">
    <property type="entry name" value="tonB_Cterm"/>
    <property type="match status" value="1"/>
</dbReference>
<dbReference type="InterPro" id="IPR051045">
    <property type="entry name" value="TonB-dependent_transducer"/>
</dbReference>
<protein>
    <submittedName>
        <fullName evidence="12">Outer membrane transport energization protein TonB</fullName>
    </submittedName>
</protein>
<evidence type="ECO:0000256" key="5">
    <source>
        <dbReference type="ARBA" id="ARBA00022519"/>
    </source>
</evidence>
<organism evidence="12 13">
    <name type="scientific">Geotalea uraniireducens (strain Rf4)</name>
    <name type="common">Geobacter uraniireducens</name>
    <dbReference type="NCBI Taxonomy" id="351605"/>
    <lineage>
        <taxon>Bacteria</taxon>
        <taxon>Pseudomonadati</taxon>
        <taxon>Thermodesulfobacteriota</taxon>
        <taxon>Desulfuromonadia</taxon>
        <taxon>Geobacterales</taxon>
        <taxon>Geobacteraceae</taxon>
        <taxon>Geotalea</taxon>
    </lineage>
</organism>
<evidence type="ECO:0000256" key="7">
    <source>
        <dbReference type="ARBA" id="ARBA00022927"/>
    </source>
</evidence>
<evidence type="ECO:0000256" key="10">
    <source>
        <dbReference type="SAM" id="MobiDB-lite"/>
    </source>
</evidence>
<reference evidence="12 13" key="1">
    <citation type="submission" date="2007-05" db="EMBL/GenBank/DDBJ databases">
        <title>Complete sequence of Geobacter uraniireducens Rf4.</title>
        <authorList>
            <consortium name="US DOE Joint Genome Institute"/>
            <person name="Copeland A."/>
            <person name="Lucas S."/>
            <person name="Lapidus A."/>
            <person name="Barry K."/>
            <person name="Detter J.C."/>
            <person name="Glavina del Rio T."/>
            <person name="Hammon N."/>
            <person name="Israni S."/>
            <person name="Dalin E."/>
            <person name="Tice H."/>
            <person name="Pitluck S."/>
            <person name="Chertkov O."/>
            <person name="Brettin T."/>
            <person name="Bruce D."/>
            <person name="Han C."/>
            <person name="Schmutz J."/>
            <person name="Larimer F."/>
            <person name="Land M."/>
            <person name="Hauser L."/>
            <person name="Kyrpides N."/>
            <person name="Mikhailova N."/>
            <person name="Shelobolina E."/>
            <person name="Aklujkar M."/>
            <person name="Lovley D."/>
            <person name="Richardson P."/>
        </authorList>
    </citation>
    <scope>NUCLEOTIDE SEQUENCE [LARGE SCALE GENOMIC DNA]</scope>
    <source>
        <strain evidence="12 13">Rf4</strain>
    </source>
</reference>
<evidence type="ECO:0000256" key="3">
    <source>
        <dbReference type="ARBA" id="ARBA00022448"/>
    </source>
</evidence>
<dbReference type="InterPro" id="IPR037682">
    <property type="entry name" value="TonB_C"/>
</dbReference>
<dbReference type="STRING" id="351605.Gura_0773"/>
<keyword evidence="8" id="KW-1133">Transmembrane helix</keyword>
<dbReference type="GO" id="GO:0015031">
    <property type="term" value="P:protein transport"/>
    <property type="evidence" value="ECO:0007669"/>
    <property type="project" value="UniProtKB-KW"/>
</dbReference>
<evidence type="ECO:0000256" key="8">
    <source>
        <dbReference type="ARBA" id="ARBA00022989"/>
    </source>
</evidence>
<comment type="subcellular location">
    <subcellularLocation>
        <location evidence="1">Cell inner membrane</location>
        <topology evidence="1">Single-pass membrane protein</topology>
        <orientation evidence="1">Periplasmic side</orientation>
    </subcellularLocation>
</comment>
<evidence type="ECO:0000313" key="13">
    <source>
        <dbReference type="Proteomes" id="UP000006695"/>
    </source>
</evidence>
<dbReference type="PROSITE" id="PS52015">
    <property type="entry name" value="TONB_CTD"/>
    <property type="match status" value="1"/>
</dbReference>
<dbReference type="KEGG" id="gur:Gura_0773"/>
<evidence type="ECO:0000256" key="1">
    <source>
        <dbReference type="ARBA" id="ARBA00004383"/>
    </source>
</evidence>
<proteinExistence type="inferred from homology"/>
<evidence type="ECO:0000256" key="4">
    <source>
        <dbReference type="ARBA" id="ARBA00022475"/>
    </source>
</evidence>
<feature type="compositionally biased region" description="Polar residues" evidence="10">
    <location>
        <begin position="120"/>
        <end position="135"/>
    </location>
</feature>
<keyword evidence="9" id="KW-0472">Membrane</keyword>
<evidence type="ECO:0000256" key="2">
    <source>
        <dbReference type="ARBA" id="ARBA00006555"/>
    </source>
</evidence>
<dbReference type="Pfam" id="PF03544">
    <property type="entry name" value="TonB_C"/>
    <property type="match status" value="1"/>
</dbReference>
<dbReference type="PANTHER" id="PTHR33446">
    <property type="entry name" value="PROTEIN TONB-RELATED"/>
    <property type="match status" value="1"/>
</dbReference>
<dbReference type="PANTHER" id="PTHR33446:SF2">
    <property type="entry name" value="PROTEIN TONB"/>
    <property type="match status" value="1"/>
</dbReference>
<dbReference type="SUPFAM" id="SSF74653">
    <property type="entry name" value="TolA/TonB C-terminal domain"/>
    <property type="match status" value="1"/>
</dbReference>
<keyword evidence="13" id="KW-1185">Reference proteome</keyword>
<dbReference type="AlphaFoldDB" id="A5GBR1"/>
<keyword evidence="4" id="KW-1003">Cell membrane</keyword>
<evidence type="ECO:0000256" key="9">
    <source>
        <dbReference type="ARBA" id="ARBA00023136"/>
    </source>
</evidence>
<evidence type="ECO:0000313" key="12">
    <source>
        <dbReference type="EMBL" id="ABQ24981.1"/>
    </source>
</evidence>
<dbReference type="EMBL" id="CP000698">
    <property type="protein sequence ID" value="ABQ24981.1"/>
    <property type="molecule type" value="Genomic_DNA"/>
</dbReference>
<dbReference type="HOGENOM" id="CLU_1136774_0_0_7"/>
<evidence type="ECO:0000259" key="11">
    <source>
        <dbReference type="PROSITE" id="PS52015"/>
    </source>
</evidence>
<keyword evidence="7" id="KW-0653">Protein transport</keyword>
<sequence>MPRLQTARSDAHMAKWCMASLAVHLGMLALMLEFTVNRVKHTPPVSIDFTLGSSPRPEQLRGKSTPPVAAPKQPIAPQKLPAVAAQPTPRKQAQTQPESQPTPVVSQNAAPTPSAPLASRTVTENVSRQVSTNQGIPVVAAAPRTAQTSGGGMTPEKAQQRYLNEHFTYIRDLIVKRLSYPLVARRMGWSGRVVLVFIVAEDGSVRSIQVKESSGYPALDNSAMETVKSVAPFPRPPAAAEIVMPVQFQLR</sequence>
<gene>
    <name evidence="12" type="ordered locus">Gura_0773</name>
</gene>
<dbReference type="OrthoDB" id="15637at2"/>
<keyword evidence="3" id="KW-0813">Transport</keyword>
<keyword evidence="5" id="KW-0997">Cell inner membrane</keyword>